<evidence type="ECO:0000313" key="2">
    <source>
        <dbReference type="EMBL" id="WQD36420.1"/>
    </source>
</evidence>
<feature type="chain" id="PRO_5046763261" evidence="1">
    <location>
        <begin position="40"/>
        <end position="328"/>
    </location>
</feature>
<dbReference type="Pfam" id="PF09982">
    <property type="entry name" value="LpxR"/>
    <property type="match status" value="1"/>
</dbReference>
<keyword evidence="1" id="KW-0732">Signal</keyword>
<dbReference type="Proteomes" id="UP001325680">
    <property type="component" value="Chromosome"/>
</dbReference>
<feature type="signal peptide" evidence="1">
    <location>
        <begin position="1"/>
        <end position="39"/>
    </location>
</feature>
<keyword evidence="3" id="KW-1185">Reference proteome</keyword>
<gene>
    <name evidence="2" type="ORF">U0035_12165</name>
</gene>
<sequence length="328" mass="36745">MPPIFAKPIFNNNGSLSMRYQLPNFLSAFFLLLFTAASAQTRHQFTIITENDSYLSVNNDGYYTNGIKLAYQWRSTTSNKKHNERINSISAGQNIYTSRFSGEVRADRLDRPIAGSLYGSYHQSLYNDKERLLKWGVTAGVIGPASLGEDMQKLAHRIMQIYKPTYWERQLPNSFGVNAELAWSPQLGQGEKSSKWDFKPLLSATAGSIFTNAGVGGALLFGKYNKNSASAFWNNHKGQTKAEREFFAYLFPMIYLKGYDATIQGSLLNDEPNLIPGKLNPVFLQSKLGLTYATNKVSFGIAAVYESKQSLTQRSSHLYGSLQASLMW</sequence>
<accession>A0ABZ0W2U0</accession>
<dbReference type="InterPro" id="IPR037107">
    <property type="entry name" value="Put_OMP_sf"/>
</dbReference>
<evidence type="ECO:0000256" key="1">
    <source>
        <dbReference type="SAM" id="SignalP"/>
    </source>
</evidence>
<dbReference type="RefSeq" id="WP_114790057.1">
    <property type="nucleotide sequence ID" value="NZ_CP139960.1"/>
</dbReference>
<dbReference type="Gene3D" id="2.40.128.140">
    <property type="entry name" value="Outer membrane protein"/>
    <property type="match status" value="1"/>
</dbReference>
<organism evidence="2 3">
    <name type="scientific">Niabella yanshanensis</name>
    <dbReference type="NCBI Taxonomy" id="577386"/>
    <lineage>
        <taxon>Bacteria</taxon>
        <taxon>Pseudomonadati</taxon>
        <taxon>Bacteroidota</taxon>
        <taxon>Chitinophagia</taxon>
        <taxon>Chitinophagales</taxon>
        <taxon>Chitinophagaceae</taxon>
        <taxon>Niabella</taxon>
    </lineage>
</organism>
<dbReference type="EMBL" id="CP139960">
    <property type="protein sequence ID" value="WQD36420.1"/>
    <property type="molecule type" value="Genomic_DNA"/>
</dbReference>
<name>A0ABZ0W2U0_9BACT</name>
<proteinExistence type="predicted"/>
<reference evidence="2 3" key="1">
    <citation type="submission" date="2023-12" db="EMBL/GenBank/DDBJ databases">
        <title>Genome sequencing and assembly of bacterial species from a model synthetic community.</title>
        <authorList>
            <person name="Hogle S.L."/>
        </authorList>
    </citation>
    <scope>NUCLEOTIDE SEQUENCE [LARGE SCALE GENOMIC DNA]</scope>
    <source>
        <strain evidence="2 3">HAMBI_3031</strain>
    </source>
</reference>
<protein>
    <submittedName>
        <fullName evidence="2">Lipid A deacylase LpxR family protein</fullName>
    </submittedName>
</protein>
<evidence type="ECO:0000313" key="3">
    <source>
        <dbReference type="Proteomes" id="UP001325680"/>
    </source>
</evidence>
<dbReference type="InterPro" id="IPR018707">
    <property type="entry name" value="LpxR"/>
</dbReference>